<evidence type="ECO:0000256" key="1">
    <source>
        <dbReference type="SAM" id="SignalP"/>
    </source>
</evidence>
<dbReference type="EMBL" id="JAENIG010000007">
    <property type="protein sequence ID" value="MBK1855610.1"/>
    <property type="molecule type" value="Genomic_DNA"/>
</dbReference>
<evidence type="ECO:0000313" key="2">
    <source>
        <dbReference type="EMBL" id="MBK1855610.1"/>
    </source>
</evidence>
<dbReference type="PANTHER" id="PTHR37691:SF1">
    <property type="entry name" value="BLR3518 PROTEIN"/>
    <property type="match status" value="1"/>
</dbReference>
<feature type="chain" id="PRO_5042069410" evidence="1">
    <location>
        <begin position="30"/>
        <end position="187"/>
    </location>
</feature>
<dbReference type="SUPFAM" id="SSF75169">
    <property type="entry name" value="DsrEFH-like"/>
    <property type="match status" value="1"/>
</dbReference>
<dbReference type="Pfam" id="PF02635">
    <property type="entry name" value="DsrE"/>
    <property type="match status" value="1"/>
</dbReference>
<keyword evidence="1" id="KW-0732">Signal</keyword>
<gene>
    <name evidence="2" type="ORF">JIN83_11615</name>
</gene>
<dbReference type="RefSeq" id="WP_309490224.1">
    <property type="nucleotide sequence ID" value="NZ_JAENIG010000007.1"/>
</dbReference>
<feature type="signal peptide" evidence="1">
    <location>
        <begin position="1"/>
        <end position="29"/>
    </location>
</feature>
<name>A0AAE2SFG7_9BACT</name>
<protein>
    <submittedName>
        <fullName evidence="2">DsrE family protein</fullName>
    </submittedName>
</protein>
<dbReference type="PANTHER" id="PTHR37691">
    <property type="entry name" value="BLR3518 PROTEIN"/>
    <property type="match status" value="1"/>
</dbReference>
<dbReference type="InterPro" id="IPR027396">
    <property type="entry name" value="DsrEFH-like"/>
</dbReference>
<dbReference type="Proteomes" id="UP000634206">
    <property type="component" value="Unassembled WGS sequence"/>
</dbReference>
<dbReference type="InterPro" id="IPR003787">
    <property type="entry name" value="Sulphur_relay_DsrE/F-like"/>
</dbReference>
<dbReference type="AlphaFoldDB" id="A0AAE2SFG7"/>
<sequence length="187" mass="20287">MTSRKATTRKTKLASLILMLAAGTPIAIAQDATRTGVTQHDSGNPKIPLQVTTNIKVVYQISDDRLKGTSNRGLTYAKKLLDTYSKQGVADKEIDLHLVFHGSSLTALVDAKTRKKLKADGGEANPNLKLIQELLQRGVSIEVCESSMEQKGIVAGDFVSKDIATVVGAFPRLISLQQLGYAYIKFE</sequence>
<accession>A0AAE2SFG7</accession>
<reference evidence="2" key="1">
    <citation type="submission" date="2021-01" db="EMBL/GenBank/DDBJ databases">
        <title>Modified the classification status of verrucomicrobia.</title>
        <authorList>
            <person name="Feng X."/>
        </authorList>
    </citation>
    <scope>NUCLEOTIDE SEQUENCE</scope>
    <source>
        <strain evidence="2">5K15</strain>
    </source>
</reference>
<dbReference type="Gene3D" id="3.40.1260.10">
    <property type="entry name" value="DsrEFH-like"/>
    <property type="match status" value="1"/>
</dbReference>
<comment type="caution">
    <text evidence="2">The sequence shown here is derived from an EMBL/GenBank/DDBJ whole genome shotgun (WGS) entry which is preliminary data.</text>
</comment>
<evidence type="ECO:0000313" key="3">
    <source>
        <dbReference type="Proteomes" id="UP000634206"/>
    </source>
</evidence>
<proteinExistence type="predicted"/>
<keyword evidence="3" id="KW-1185">Reference proteome</keyword>
<organism evidence="2 3">
    <name type="scientific">Oceaniferula flava</name>
    <dbReference type="NCBI Taxonomy" id="2800421"/>
    <lineage>
        <taxon>Bacteria</taxon>
        <taxon>Pseudomonadati</taxon>
        <taxon>Verrucomicrobiota</taxon>
        <taxon>Verrucomicrobiia</taxon>
        <taxon>Verrucomicrobiales</taxon>
        <taxon>Verrucomicrobiaceae</taxon>
        <taxon>Oceaniferula</taxon>
    </lineage>
</organism>